<feature type="domain" description="Class II aldolase/adducin N-terminal" evidence="2">
    <location>
        <begin position="11"/>
        <end position="190"/>
    </location>
</feature>
<sequence length="246" mass="26249">MSSAMVRAVRKRLVNGCRVLAGHGQGDLIWGHLSVRMPGEPDKLFIKPAGLGLEEIDDEHLIVADLDGNRLTGRWPMHAEVFIHTEIFRRRADVQAVVHTHPSHAVAFSALGVPLQPVGHEGALFIDGLPVFSQTSDLIVNAELGRALASTLGVERAALMRNHGIVTVGQSIGEAVMTALLLEKACRVQLLAMSAGGGLVLPAAADARAKRDRLYRPATFETAFDYCERLVAARASTGCSCGGHGP</sequence>
<evidence type="ECO:0000256" key="1">
    <source>
        <dbReference type="ARBA" id="ARBA00037961"/>
    </source>
</evidence>
<dbReference type="Proteomes" id="UP001320272">
    <property type="component" value="Unassembled WGS sequence"/>
</dbReference>
<dbReference type="PANTHER" id="PTHR10672">
    <property type="entry name" value="ADDUCIN"/>
    <property type="match status" value="1"/>
</dbReference>
<organism evidence="3 4">
    <name type="scientific">Billgrantia aerodenitrificans</name>
    <dbReference type="NCBI Taxonomy" id="2733483"/>
    <lineage>
        <taxon>Bacteria</taxon>
        <taxon>Pseudomonadati</taxon>
        <taxon>Pseudomonadota</taxon>
        <taxon>Gammaproteobacteria</taxon>
        <taxon>Oceanospirillales</taxon>
        <taxon>Halomonadaceae</taxon>
        <taxon>Billgrantia</taxon>
    </lineage>
</organism>
<gene>
    <name evidence="3" type="ORF">HOP59_09460</name>
</gene>
<comment type="caution">
    <text evidence="3">The sequence shown here is derived from an EMBL/GenBank/DDBJ whole genome shotgun (WGS) entry which is preliminary data.</text>
</comment>
<dbReference type="PANTHER" id="PTHR10672:SF3">
    <property type="entry name" value="PROTEIN HU-LI TAI SHAO"/>
    <property type="match status" value="1"/>
</dbReference>
<dbReference type="EMBL" id="JABFTV010000004">
    <property type="protein sequence ID" value="MCE8024358.1"/>
    <property type="molecule type" value="Genomic_DNA"/>
</dbReference>
<dbReference type="SMART" id="SM01007">
    <property type="entry name" value="Aldolase_II"/>
    <property type="match status" value="1"/>
</dbReference>
<dbReference type="SUPFAM" id="SSF53639">
    <property type="entry name" value="AraD/HMP-PK domain-like"/>
    <property type="match status" value="1"/>
</dbReference>
<dbReference type="InterPro" id="IPR001303">
    <property type="entry name" value="Aldolase_II/adducin_N"/>
</dbReference>
<dbReference type="RefSeq" id="WP_234253712.1">
    <property type="nucleotide sequence ID" value="NZ_JABFTV010000004.1"/>
</dbReference>
<keyword evidence="4" id="KW-1185">Reference proteome</keyword>
<protein>
    <submittedName>
        <fullName evidence="3">Class II aldolase/adducin family protein</fullName>
    </submittedName>
</protein>
<accession>A0ABS9AR90</accession>
<dbReference type="InterPro" id="IPR036409">
    <property type="entry name" value="Aldolase_II/adducin_N_sf"/>
</dbReference>
<comment type="similarity">
    <text evidence="1">Belongs to the aldolase class II family.</text>
</comment>
<dbReference type="Gene3D" id="3.40.225.10">
    <property type="entry name" value="Class II aldolase/adducin N-terminal domain"/>
    <property type="match status" value="1"/>
</dbReference>
<evidence type="ECO:0000259" key="2">
    <source>
        <dbReference type="SMART" id="SM01007"/>
    </source>
</evidence>
<dbReference type="Pfam" id="PF00596">
    <property type="entry name" value="Aldolase_II"/>
    <property type="match status" value="1"/>
</dbReference>
<name>A0ABS9AR90_9GAMM</name>
<dbReference type="InterPro" id="IPR051017">
    <property type="entry name" value="Aldolase-II_Adducin_sf"/>
</dbReference>
<evidence type="ECO:0000313" key="3">
    <source>
        <dbReference type="EMBL" id="MCE8024358.1"/>
    </source>
</evidence>
<proteinExistence type="inferred from homology"/>
<reference evidence="3 4" key="1">
    <citation type="journal article" date="2021" name="Front. Microbiol.">
        <title>Aerobic Denitrification and Heterotrophic Sulfur Oxidation in the Genus Halomonas Revealed by Six Novel Species Characterizations and Genome-Based Analysis.</title>
        <authorList>
            <person name="Wang L."/>
            <person name="Shao Z."/>
        </authorList>
    </citation>
    <scope>NUCLEOTIDE SEQUENCE [LARGE SCALE GENOMIC DNA]</scope>
    <source>
        <strain evidence="3 4">MCCC 1A11058</strain>
    </source>
</reference>
<evidence type="ECO:0000313" key="4">
    <source>
        <dbReference type="Proteomes" id="UP001320272"/>
    </source>
</evidence>